<feature type="domain" description="Protein N-terminal glutamine amidohydrolase alpha beta roll" evidence="1">
    <location>
        <begin position="11"/>
        <end position="49"/>
    </location>
</feature>
<gene>
    <name evidence="2" type="ORF">LRAMOSA02658</name>
</gene>
<protein>
    <recommendedName>
        <fullName evidence="1">Protein N-terminal glutamine amidohydrolase alpha beta roll domain-containing protein</fullName>
    </recommendedName>
</protein>
<dbReference type="Gene3D" id="3.10.620.10">
    <property type="entry name" value="Protein N-terminal glutamine amidohydrolase, alpha beta roll"/>
    <property type="match status" value="1"/>
</dbReference>
<dbReference type="InterPro" id="IPR037132">
    <property type="entry name" value="N_Gln_amidohydro_ab_roll_sf"/>
</dbReference>
<name>A0A077WQU1_9FUNG</name>
<sequence>MTLLIREDQVYTRCYCEENIYMMCKSIAEKASALLDRFTVVFISNPNKKRYRALSHKELFNFIH</sequence>
<organism evidence="2">
    <name type="scientific">Lichtheimia ramosa</name>
    <dbReference type="NCBI Taxonomy" id="688394"/>
    <lineage>
        <taxon>Eukaryota</taxon>
        <taxon>Fungi</taxon>
        <taxon>Fungi incertae sedis</taxon>
        <taxon>Mucoromycota</taxon>
        <taxon>Mucoromycotina</taxon>
        <taxon>Mucoromycetes</taxon>
        <taxon>Mucorales</taxon>
        <taxon>Lichtheimiaceae</taxon>
        <taxon>Lichtheimia</taxon>
    </lineage>
</organism>
<dbReference type="GO" id="GO:0016811">
    <property type="term" value="F:hydrolase activity, acting on carbon-nitrogen (but not peptide) bonds, in linear amides"/>
    <property type="evidence" value="ECO:0007669"/>
    <property type="project" value="InterPro"/>
</dbReference>
<reference evidence="2" key="1">
    <citation type="journal article" date="2014" name="Genome Announc.">
        <title>De novo whole-genome sequence and genome annotation of Lichtheimia ramosa.</title>
        <authorList>
            <person name="Linde J."/>
            <person name="Schwartze V."/>
            <person name="Binder U."/>
            <person name="Lass-Florl C."/>
            <person name="Voigt K."/>
            <person name="Horn F."/>
        </authorList>
    </citation>
    <scope>NUCLEOTIDE SEQUENCE</scope>
    <source>
        <strain evidence="2">JMRC FSU:6197</strain>
    </source>
</reference>
<evidence type="ECO:0000313" key="2">
    <source>
        <dbReference type="EMBL" id="CDS09981.1"/>
    </source>
</evidence>
<dbReference type="AlphaFoldDB" id="A0A077WQU1"/>
<proteinExistence type="predicted"/>
<evidence type="ECO:0000259" key="1">
    <source>
        <dbReference type="Pfam" id="PF09764"/>
    </source>
</evidence>
<dbReference type="Pfam" id="PF09764">
    <property type="entry name" value="Nt_Gln_amidase"/>
    <property type="match status" value="1"/>
</dbReference>
<accession>A0A077WQU1</accession>
<dbReference type="InterPro" id="IPR023128">
    <property type="entry name" value="Prot_N_Gln_amidohydro_ab_roll"/>
</dbReference>
<dbReference type="EMBL" id="LK023335">
    <property type="protein sequence ID" value="CDS09981.1"/>
    <property type="molecule type" value="Genomic_DNA"/>
</dbReference>
<dbReference type="OrthoDB" id="191192at2759"/>